<accession>A0A1G8E7L5</accession>
<dbReference type="Proteomes" id="UP000199636">
    <property type="component" value="Unassembled WGS sequence"/>
</dbReference>
<evidence type="ECO:0000313" key="4">
    <source>
        <dbReference type="Proteomes" id="UP000199636"/>
    </source>
</evidence>
<proteinExistence type="predicted"/>
<keyword evidence="1" id="KW-0175">Coiled coil</keyword>
<sequence>MVYAKNLTDYYWRYKYPPTLDLKIRYPDMSLINEYRATEEAIKELQERLKSLEQDGKLQKELEFEEKLRALMGSYGKSLRDIIALLDPDAKLSKAPRAAKTTTSKRARKVKQYKNPNTGEVIETKGGNHKTLKEWKAKWGADTVESWATLLG</sequence>
<protein>
    <recommendedName>
        <fullName evidence="2">MvaT DNA-binding domain-containing protein</fullName>
    </recommendedName>
</protein>
<dbReference type="STRING" id="428992.SAMN05216272_102378"/>
<dbReference type="NCBIfam" id="NF041860">
    <property type="entry name" value="silencer_MvaT"/>
    <property type="match status" value="1"/>
</dbReference>
<dbReference type="InterPro" id="IPR035616">
    <property type="entry name" value="MvaT_DBD"/>
</dbReference>
<evidence type="ECO:0000256" key="1">
    <source>
        <dbReference type="SAM" id="Coils"/>
    </source>
</evidence>
<dbReference type="Pfam" id="PF22055">
    <property type="entry name" value="MvaT_DBD"/>
    <property type="match status" value="1"/>
</dbReference>
<dbReference type="AlphaFoldDB" id="A0A1G8E7L5"/>
<dbReference type="NCBIfam" id="NF041859">
    <property type="entry name" value="silencer_MvaTU"/>
    <property type="match status" value="1"/>
</dbReference>
<organism evidence="3 4">
    <name type="scientific">Pseudomonas panipatensis</name>
    <dbReference type="NCBI Taxonomy" id="428992"/>
    <lineage>
        <taxon>Bacteria</taxon>
        <taxon>Pseudomonadati</taxon>
        <taxon>Pseudomonadota</taxon>
        <taxon>Gammaproteobacteria</taxon>
        <taxon>Pseudomonadales</taxon>
        <taxon>Pseudomonadaceae</taxon>
        <taxon>Pseudomonas</taxon>
    </lineage>
</organism>
<evidence type="ECO:0000259" key="2">
    <source>
        <dbReference type="Pfam" id="PF22055"/>
    </source>
</evidence>
<dbReference type="EMBL" id="FNDS01000002">
    <property type="protein sequence ID" value="SDH65861.1"/>
    <property type="molecule type" value="Genomic_DNA"/>
</dbReference>
<evidence type="ECO:0000313" key="3">
    <source>
        <dbReference type="EMBL" id="SDH65861.1"/>
    </source>
</evidence>
<feature type="coiled-coil region" evidence="1">
    <location>
        <begin position="28"/>
        <end position="62"/>
    </location>
</feature>
<name>A0A1G8E7L5_9PSED</name>
<reference evidence="4" key="1">
    <citation type="submission" date="2016-10" db="EMBL/GenBank/DDBJ databases">
        <authorList>
            <person name="Varghese N."/>
            <person name="Submissions S."/>
        </authorList>
    </citation>
    <scope>NUCLEOTIDE SEQUENCE [LARGE SCALE GENOMIC DNA]</scope>
    <source>
        <strain evidence="4">CCM 7469</strain>
    </source>
</reference>
<keyword evidence="4" id="KW-1185">Reference proteome</keyword>
<feature type="domain" description="MvaT DNA-binding" evidence="2">
    <location>
        <begin position="111"/>
        <end position="147"/>
    </location>
</feature>
<dbReference type="CDD" id="cd16170">
    <property type="entry name" value="MvaT_DBD"/>
    <property type="match status" value="1"/>
</dbReference>
<gene>
    <name evidence="3" type="ORF">SAMN05216272_102378</name>
</gene>